<feature type="compositionally biased region" description="Polar residues" evidence="1">
    <location>
        <begin position="1"/>
        <end position="14"/>
    </location>
</feature>
<proteinExistence type="predicted"/>
<feature type="region of interest" description="Disordered" evidence="1">
    <location>
        <begin position="1"/>
        <end position="48"/>
    </location>
</feature>
<name>A0A7R9YXY3_9STRA</name>
<gene>
    <name evidence="2" type="ORF">TDUB1175_LOCUS2168</name>
</gene>
<feature type="compositionally biased region" description="Basic and acidic residues" evidence="1">
    <location>
        <begin position="15"/>
        <end position="39"/>
    </location>
</feature>
<sequence>MGLTTSGKDSSSGRATDRPKWRQRDRELTDRLQGERERASPTTHATPVNQGVTAAMGTQVIPTTASGAMPPHAFPIRTKGRGQGLTQEEQAAVALLAKNIVDFDRSLEPVRGLPESLVGAAPEAQRYFRTFAAAFERAYGAAQALASGAVKVQLSGMKDQMLEGVLKAVGCVAGASNVPFLGIISIVASVIMYPSEMRQVNLLSVFQDFFSGDSRDQYLITYRRLAEVICLRIDFTSYASDVHGKLKEDNQCLKTLIQKVRKRLQCAHFLQLTNLDLLTSRQLLT</sequence>
<evidence type="ECO:0000313" key="2">
    <source>
        <dbReference type="EMBL" id="CAD8294835.1"/>
    </source>
</evidence>
<accession>A0A7R9YXY3</accession>
<reference evidence="2" key="1">
    <citation type="submission" date="2021-01" db="EMBL/GenBank/DDBJ databases">
        <authorList>
            <person name="Corre E."/>
            <person name="Pelletier E."/>
            <person name="Niang G."/>
            <person name="Scheremetjew M."/>
            <person name="Finn R."/>
            <person name="Kale V."/>
            <person name="Holt S."/>
            <person name="Cochrane G."/>
            <person name="Meng A."/>
            <person name="Brown T."/>
            <person name="Cohen L."/>
        </authorList>
    </citation>
    <scope>NUCLEOTIDE SEQUENCE</scope>
    <source>
        <strain evidence="2">CCMP147</strain>
    </source>
</reference>
<protein>
    <submittedName>
        <fullName evidence="2">Uncharacterized protein</fullName>
    </submittedName>
</protein>
<dbReference type="EMBL" id="HBED01004430">
    <property type="protein sequence ID" value="CAD8294835.1"/>
    <property type="molecule type" value="Transcribed_RNA"/>
</dbReference>
<organism evidence="2">
    <name type="scientific">Pseudictyota dubia</name>
    <dbReference type="NCBI Taxonomy" id="2749911"/>
    <lineage>
        <taxon>Eukaryota</taxon>
        <taxon>Sar</taxon>
        <taxon>Stramenopiles</taxon>
        <taxon>Ochrophyta</taxon>
        <taxon>Bacillariophyta</taxon>
        <taxon>Mediophyceae</taxon>
        <taxon>Biddulphiophycidae</taxon>
        <taxon>Eupodiscales</taxon>
        <taxon>Odontellaceae</taxon>
        <taxon>Pseudictyota</taxon>
    </lineage>
</organism>
<evidence type="ECO:0000256" key="1">
    <source>
        <dbReference type="SAM" id="MobiDB-lite"/>
    </source>
</evidence>
<dbReference type="AlphaFoldDB" id="A0A7R9YXY3"/>